<name>A0A835AVL5_9POAL</name>
<accession>A0A835AVL5</accession>
<evidence type="ECO:0000313" key="1">
    <source>
        <dbReference type="EMBL" id="KAF8676463.1"/>
    </source>
</evidence>
<evidence type="ECO:0000313" key="2">
    <source>
        <dbReference type="Proteomes" id="UP000636709"/>
    </source>
</evidence>
<sequence>MVLQARRLFGLSIFREVAIIATWCIWTHRKAIIFYGAALSMVRRRIKFTEDFNCPL</sequence>
<protein>
    <submittedName>
        <fullName evidence="1">Uncharacterized protein</fullName>
    </submittedName>
</protein>
<comment type="caution">
    <text evidence="1">The sequence shown here is derived from an EMBL/GenBank/DDBJ whole genome shotgun (WGS) entry which is preliminary data.</text>
</comment>
<proteinExistence type="predicted"/>
<gene>
    <name evidence="1" type="ORF">HU200_047018</name>
</gene>
<dbReference type="Proteomes" id="UP000636709">
    <property type="component" value="Unassembled WGS sequence"/>
</dbReference>
<keyword evidence="2" id="KW-1185">Reference proteome</keyword>
<dbReference type="AlphaFoldDB" id="A0A835AVL5"/>
<reference evidence="1" key="1">
    <citation type="submission" date="2020-07" db="EMBL/GenBank/DDBJ databases">
        <title>Genome sequence and genetic diversity analysis of an under-domesticated orphan crop, white fonio (Digitaria exilis).</title>
        <authorList>
            <person name="Bennetzen J.L."/>
            <person name="Chen S."/>
            <person name="Ma X."/>
            <person name="Wang X."/>
            <person name="Yssel A.E.J."/>
            <person name="Chaluvadi S.R."/>
            <person name="Johnson M."/>
            <person name="Gangashetty P."/>
            <person name="Hamidou F."/>
            <person name="Sanogo M.D."/>
            <person name="Zwaenepoel A."/>
            <person name="Wallace J."/>
            <person name="Van De Peer Y."/>
            <person name="Van Deynze A."/>
        </authorList>
    </citation>
    <scope>NUCLEOTIDE SEQUENCE</scope>
    <source>
        <tissue evidence="1">Leaves</tissue>
    </source>
</reference>
<organism evidence="1 2">
    <name type="scientific">Digitaria exilis</name>
    <dbReference type="NCBI Taxonomy" id="1010633"/>
    <lineage>
        <taxon>Eukaryota</taxon>
        <taxon>Viridiplantae</taxon>
        <taxon>Streptophyta</taxon>
        <taxon>Embryophyta</taxon>
        <taxon>Tracheophyta</taxon>
        <taxon>Spermatophyta</taxon>
        <taxon>Magnoliopsida</taxon>
        <taxon>Liliopsida</taxon>
        <taxon>Poales</taxon>
        <taxon>Poaceae</taxon>
        <taxon>PACMAD clade</taxon>
        <taxon>Panicoideae</taxon>
        <taxon>Panicodae</taxon>
        <taxon>Paniceae</taxon>
        <taxon>Anthephorinae</taxon>
        <taxon>Digitaria</taxon>
    </lineage>
</organism>
<dbReference type="EMBL" id="JACEFO010002165">
    <property type="protein sequence ID" value="KAF8676463.1"/>
    <property type="molecule type" value="Genomic_DNA"/>
</dbReference>
<dbReference type="OrthoDB" id="675438at2759"/>